<gene>
    <name evidence="2" type="ORF">BISU_2233</name>
</gene>
<dbReference type="EMBL" id="JGZR01000016">
    <property type="protein sequence ID" value="KFI99032.1"/>
    <property type="molecule type" value="Genomic_DNA"/>
</dbReference>
<evidence type="ECO:0000256" key="1">
    <source>
        <dbReference type="SAM" id="MobiDB-lite"/>
    </source>
</evidence>
<organism evidence="2 3">
    <name type="scientific">Bifidobacterium subtile</name>
    <dbReference type="NCBI Taxonomy" id="77635"/>
    <lineage>
        <taxon>Bacteria</taxon>
        <taxon>Bacillati</taxon>
        <taxon>Actinomycetota</taxon>
        <taxon>Actinomycetes</taxon>
        <taxon>Bifidobacteriales</taxon>
        <taxon>Bifidobacteriaceae</taxon>
        <taxon>Bifidobacterium</taxon>
    </lineage>
</organism>
<feature type="region of interest" description="Disordered" evidence="1">
    <location>
        <begin position="62"/>
        <end position="83"/>
    </location>
</feature>
<sequence>MRWKGAIEHVAKCRHMSPKGWRTLSRLTWRDSGLVKAFGAAQAVDGADLQVETGSSYGAIGSNGTIGSNSADKTTLPNVSTAKGRRTPLSMFSALDAMRS</sequence>
<comment type="caution">
    <text evidence="2">The sequence shown here is derived from an EMBL/GenBank/DDBJ whole genome shotgun (WGS) entry which is preliminary data.</text>
</comment>
<evidence type="ECO:0000313" key="3">
    <source>
        <dbReference type="Proteomes" id="UP000029055"/>
    </source>
</evidence>
<name>A0A087DU32_9BIFI</name>
<proteinExistence type="predicted"/>
<dbReference type="Proteomes" id="UP000029055">
    <property type="component" value="Unassembled WGS sequence"/>
</dbReference>
<dbReference type="AlphaFoldDB" id="A0A087DU32"/>
<protein>
    <submittedName>
        <fullName evidence="2">Uncharacterized protein</fullName>
    </submittedName>
</protein>
<evidence type="ECO:0000313" key="2">
    <source>
        <dbReference type="EMBL" id="KFI99032.1"/>
    </source>
</evidence>
<keyword evidence="3" id="KW-1185">Reference proteome</keyword>
<reference evidence="2 3" key="1">
    <citation type="submission" date="2014-03" db="EMBL/GenBank/DDBJ databases">
        <title>Genomics of Bifidobacteria.</title>
        <authorList>
            <person name="Ventura M."/>
            <person name="Milani C."/>
            <person name="Lugli G.A."/>
        </authorList>
    </citation>
    <scope>NUCLEOTIDE SEQUENCE [LARGE SCALE GENOMIC DNA]</scope>
    <source>
        <strain evidence="2 3">LMG 11597</strain>
    </source>
</reference>
<feature type="compositionally biased region" description="Polar residues" evidence="1">
    <location>
        <begin position="62"/>
        <end position="81"/>
    </location>
</feature>
<accession>A0A087DU32</accession>